<keyword evidence="3" id="KW-0548">Nucleotidyltransferase</keyword>
<name>A0A5B6WT16_9ROSI</name>
<evidence type="ECO:0000259" key="2">
    <source>
        <dbReference type="Pfam" id="PF13966"/>
    </source>
</evidence>
<dbReference type="InterPro" id="IPR026960">
    <property type="entry name" value="RVT-Znf"/>
</dbReference>
<proteinExistence type="predicted"/>
<dbReference type="GO" id="GO:0004523">
    <property type="term" value="F:RNA-DNA hybrid ribonuclease activity"/>
    <property type="evidence" value="ECO:0007669"/>
    <property type="project" value="InterPro"/>
</dbReference>
<keyword evidence="3" id="KW-0695">RNA-directed DNA polymerase</keyword>
<dbReference type="InterPro" id="IPR002156">
    <property type="entry name" value="RNaseH_domain"/>
</dbReference>
<gene>
    <name evidence="3" type="ORF">EPI10_007084</name>
</gene>
<comment type="caution">
    <text evidence="3">The sequence shown here is derived from an EMBL/GenBank/DDBJ whole genome shotgun (WGS) entry which is preliminary data.</text>
</comment>
<feature type="domain" description="RNase H type-1" evidence="1">
    <location>
        <begin position="259"/>
        <end position="332"/>
    </location>
</feature>
<dbReference type="InterPro" id="IPR052929">
    <property type="entry name" value="RNase_H-like_EbsB-rel"/>
</dbReference>
<dbReference type="EMBL" id="SMMG02000002">
    <property type="protein sequence ID" value="KAA3485049.1"/>
    <property type="molecule type" value="Genomic_DNA"/>
</dbReference>
<dbReference type="AlphaFoldDB" id="A0A5B6WT16"/>
<sequence length="333" mass="38077">MWKSIWATKDLLKKGLLWRVGIGENISISSDAWIPSVVNFRLSTEVDFMRDLKGQEVIEGTFLEEDSARILRIPLAEIPHAKFLVWGGEGSGEFSIRSAYKLLQTMENHPRAYALQSDYKKFYKKLWLLNLLIKMKITIWRITWNYLPTKANMQHRGLVNDASCPWCGEGTEMIDHLFRECPVTVEVWSELLLQELCTLGNMGGKNARIHKKQISTSKDIRNFVNNYITEIDGLESRKQIEIKEEKVWRCPPRGSIKINFDGAFDERINISVSGIVARNDEGSILFSCSEIDKKVNSAFAAEALACRKAVKMGIENMWPDFIIEGDALTVIKK</sequence>
<dbReference type="Pfam" id="PF13456">
    <property type="entry name" value="RVT_3"/>
    <property type="match status" value="1"/>
</dbReference>
<keyword evidence="3" id="KW-0808">Transferase</keyword>
<dbReference type="CDD" id="cd06222">
    <property type="entry name" value="RNase_H_like"/>
    <property type="match status" value="1"/>
</dbReference>
<feature type="domain" description="Reverse transcriptase zinc-binding" evidence="2">
    <location>
        <begin position="94"/>
        <end position="188"/>
    </location>
</feature>
<dbReference type="Proteomes" id="UP000325315">
    <property type="component" value="Unassembled WGS sequence"/>
</dbReference>
<dbReference type="GO" id="GO:0003964">
    <property type="term" value="F:RNA-directed DNA polymerase activity"/>
    <property type="evidence" value="ECO:0007669"/>
    <property type="project" value="UniProtKB-KW"/>
</dbReference>
<accession>A0A5B6WT16</accession>
<dbReference type="PANTHER" id="PTHR47074">
    <property type="entry name" value="BNAC02G40300D PROTEIN"/>
    <property type="match status" value="1"/>
</dbReference>
<evidence type="ECO:0000259" key="1">
    <source>
        <dbReference type="Pfam" id="PF13456"/>
    </source>
</evidence>
<protein>
    <submittedName>
        <fullName evidence="3">Reverse transcriptase</fullName>
    </submittedName>
</protein>
<reference evidence="4" key="1">
    <citation type="journal article" date="2019" name="Plant Biotechnol. J.">
        <title>Genome sequencing of the Australian wild diploid species Gossypium australe highlights disease resistance and delayed gland morphogenesis.</title>
        <authorList>
            <person name="Cai Y."/>
            <person name="Cai X."/>
            <person name="Wang Q."/>
            <person name="Wang P."/>
            <person name="Zhang Y."/>
            <person name="Cai C."/>
            <person name="Xu Y."/>
            <person name="Wang K."/>
            <person name="Zhou Z."/>
            <person name="Wang C."/>
            <person name="Geng S."/>
            <person name="Li B."/>
            <person name="Dong Q."/>
            <person name="Hou Y."/>
            <person name="Wang H."/>
            <person name="Ai P."/>
            <person name="Liu Z."/>
            <person name="Yi F."/>
            <person name="Sun M."/>
            <person name="An G."/>
            <person name="Cheng J."/>
            <person name="Zhang Y."/>
            <person name="Shi Q."/>
            <person name="Xie Y."/>
            <person name="Shi X."/>
            <person name="Chang Y."/>
            <person name="Huang F."/>
            <person name="Chen Y."/>
            <person name="Hong S."/>
            <person name="Mi L."/>
            <person name="Sun Q."/>
            <person name="Zhang L."/>
            <person name="Zhou B."/>
            <person name="Peng R."/>
            <person name="Zhang X."/>
            <person name="Liu F."/>
        </authorList>
    </citation>
    <scope>NUCLEOTIDE SEQUENCE [LARGE SCALE GENOMIC DNA]</scope>
    <source>
        <strain evidence="4">cv. PA1801</strain>
    </source>
</reference>
<dbReference type="InterPro" id="IPR044730">
    <property type="entry name" value="RNase_H-like_dom_plant"/>
</dbReference>
<evidence type="ECO:0000313" key="3">
    <source>
        <dbReference type="EMBL" id="KAA3485049.1"/>
    </source>
</evidence>
<keyword evidence="4" id="KW-1185">Reference proteome</keyword>
<evidence type="ECO:0000313" key="4">
    <source>
        <dbReference type="Proteomes" id="UP000325315"/>
    </source>
</evidence>
<dbReference type="PANTHER" id="PTHR47074:SF61">
    <property type="entry name" value="RNASE H TYPE-1 DOMAIN-CONTAINING PROTEIN"/>
    <property type="match status" value="1"/>
</dbReference>
<dbReference type="Pfam" id="PF13966">
    <property type="entry name" value="zf-RVT"/>
    <property type="match status" value="1"/>
</dbReference>
<dbReference type="OrthoDB" id="999544at2759"/>
<organism evidence="3 4">
    <name type="scientific">Gossypium australe</name>
    <dbReference type="NCBI Taxonomy" id="47621"/>
    <lineage>
        <taxon>Eukaryota</taxon>
        <taxon>Viridiplantae</taxon>
        <taxon>Streptophyta</taxon>
        <taxon>Embryophyta</taxon>
        <taxon>Tracheophyta</taxon>
        <taxon>Spermatophyta</taxon>
        <taxon>Magnoliopsida</taxon>
        <taxon>eudicotyledons</taxon>
        <taxon>Gunneridae</taxon>
        <taxon>Pentapetalae</taxon>
        <taxon>rosids</taxon>
        <taxon>malvids</taxon>
        <taxon>Malvales</taxon>
        <taxon>Malvaceae</taxon>
        <taxon>Malvoideae</taxon>
        <taxon>Gossypium</taxon>
    </lineage>
</organism>
<dbReference type="GO" id="GO:0003676">
    <property type="term" value="F:nucleic acid binding"/>
    <property type="evidence" value="ECO:0007669"/>
    <property type="project" value="InterPro"/>
</dbReference>